<keyword evidence="1" id="KW-0472">Membrane</keyword>
<reference evidence="2" key="1">
    <citation type="submission" date="2019-10" db="EMBL/GenBank/DDBJ databases">
        <authorList>
            <consortium name="DOE Joint Genome Institute"/>
            <person name="Kuo A."/>
            <person name="Miyauchi S."/>
            <person name="Kiss E."/>
            <person name="Drula E."/>
            <person name="Kohler A."/>
            <person name="Sanchez-Garcia M."/>
            <person name="Andreopoulos B."/>
            <person name="Barry K.W."/>
            <person name="Bonito G."/>
            <person name="Buee M."/>
            <person name="Carver A."/>
            <person name="Chen C."/>
            <person name="Cichocki N."/>
            <person name="Clum A."/>
            <person name="Culley D."/>
            <person name="Crous P.W."/>
            <person name="Fauchery L."/>
            <person name="Girlanda M."/>
            <person name="Hayes R."/>
            <person name="Keri Z."/>
            <person name="LaButti K."/>
            <person name="Lipzen A."/>
            <person name="Lombard V."/>
            <person name="Magnuson J."/>
            <person name="Maillard F."/>
            <person name="Morin E."/>
            <person name="Murat C."/>
            <person name="Nolan M."/>
            <person name="Ohm R."/>
            <person name="Pangilinan J."/>
            <person name="Pereira M."/>
            <person name="Perotto S."/>
            <person name="Peter M."/>
            <person name="Riley R."/>
            <person name="Sitrit Y."/>
            <person name="Stielow B."/>
            <person name="Szollosi G."/>
            <person name="Zifcakova L."/>
            <person name="Stursova M."/>
            <person name="Spatafora J.W."/>
            <person name="Tedersoo L."/>
            <person name="Vaario L.-M."/>
            <person name="Yamada A."/>
            <person name="Yan M."/>
            <person name="Wang P."/>
            <person name="Xu J."/>
            <person name="Bruns T."/>
            <person name="Baldrian P."/>
            <person name="Vilgalys R."/>
            <person name="Henrissat B."/>
            <person name="Grigoriev I.V."/>
            <person name="Hibbett D."/>
            <person name="Nagy L.G."/>
            <person name="Martin F.M."/>
        </authorList>
    </citation>
    <scope>NUCLEOTIDE SEQUENCE</scope>
    <source>
        <strain evidence="2">Prilba</strain>
    </source>
</reference>
<reference evidence="2" key="2">
    <citation type="journal article" date="2020" name="Nat. Commun.">
        <title>Large-scale genome sequencing of mycorrhizal fungi provides insights into the early evolution of symbiotic traits.</title>
        <authorList>
            <person name="Miyauchi S."/>
            <person name="Kiss E."/>
            <person name="Kuo A."/>
            <person name="Drula E."/>
            <person name="Kohler A."/>
            <person name="Sanchez-Garcia M."/>
            <person name="Morin E."/>
            <person name="Andreopoulos B."/>
            <person name="Barry K.W."/>
            <person name="Bonito G."/>
            <person name="Buee M."/>
            <person name="Carver A."/>
            <person name="Chen C."/>
            <person name="Cichocki N."/>
            <person name="Clum A."/>
            <person name="Culley D."/>
            <person name="Crous P.W."/>
            <person name="Fauchery L."/>
            <person name="Girlanda M."/>
            <person name="Hayes R.D."/>
            <person name="Keri Z."/>
            <person name="LaButti K."/>
            <person name="Lipzen A."/>
            <person name="Lombard V."/>
            <person name="Magnuson J."/>
            <person name="Maillard F."/>
            <person name="Murat C."/>
            <person name="Nolan M."/>
            <person name="Ohm R.A."/>
            <person name="Pangilinan J."/>
            <person name="Pereira M.F."/>
            <person name="Perotto S."/>
            <person name="Peter M."/>
            <person name="Pfister S."/>
            <person name="Riley R."/>
            <person name="Sitrit Y."/>
            <person name="Stielow J.B."/>
            <person name="Szollosi G."/>
            <person name="Zifcakova L."/>
            <person name="Stursova M."/>
            <person name="Spatafora J.W."/>
            <person name="Tedersoo L."/>
            <person name="Vaario L.M."/>
            <person name="Yamada A."/>
            <person name="Yan M."/>
            <person name="Wang P."/>
            <person name="Xu J."/>
            <person name="Bruns T."/>
            <person name="Baldrian P."/>
            <person name="Vilgalys R."/>
            <person name="Dunand C."/>
            <person name="Henrissat B."/>
            <person name="Grigoriev I.V."/>
            <person name="Hibbett D."/>
            <person name="Nagy L.G."/>
            <person name="Martin F.M."/>
        </authorList>
    </citation>
    <scope>NUCLEOTIDE SEQUENCE</scope>
    <source>
        <strain evidence="2">Prilba</strain>
    </source>
</reference>
<dbReference type="Proteomes" id="UP000759537">
    <property type="component" value="Unassembled WGS sequence"/>
</dbReference>
<keyword evidence="1" id="KW-0812">Transmembrane</keyword>
<name>A0A9P5MQ93_9AGAM</name>
<feature type="transmembrane region" description="Helical" evidence="1">
    <location>
        <begin position="7"/>
        <end position="25"/>
    </location>
</feature>
<sequence length="99" mass="11103">MRESDSLPAYVFPFLVCFFLVSSTPPYHSLSFRPSPLENHLSCSSLARSLVSVISTIRLVLLLRTTLTFLFPFPPGFTFLLHRAWVGVSPSNVLCSQIK</sequence>
<evidence type="ECO:0000313" key="2">
    <source>
        <dbReference type="EMBL" id="KAF8467944.1"/>
    </source>
</evidence>
<protein>
    <submittedName>
        <fullName evidence="2">Uncharacterized protein</fullName>
    </submittedName>
</protein>
<evidence type="ECO:0000313" key="3">
    <source>
        <dbReference type="Proteomes" id="UP000759537"/>
    </source>
</evidence>
<accession>A0A9P5MQ93</accession>
<organism evidence="2 3">
    <name type="scientific">Russula ochroleuca</name>
    <dbReference type="NCBI Taxonomy" id="152965"/>
    <lineage>
        <taxon>Eukaryota</taxon>
        <taxon>Fungi</taxon>
        <taxon>Dikarya</taxon>
        <taxon>Basidiomycota</taxon>
        <taxon>Agaricomycotina</taxon>
        <taxon>Agaricomycetes</taxon>
        <taxon>Russulales</taxon>
        <taxon>Russulaceae</taxon>
        <taxon>Russula</taxon>
    </lineage>
</organism>
<evidence type="ECO:0000256" key="1">
    <source>
        <dbReference type="SAM" id="Phobius"/>
    </source>
</evidence>
<keyword evidence="3" id="KW-1185">Reference proteome</keyword>
<dbReference type="EMBL" id="WHVB01000034">
    <property type="protein sequence ID" value="KAF8467944.1"/>
    <property type="molecule type" value="Genomic_DNA"/>
</dbReference>
<dbReference type="AlphaFoldDB" id="A0A9P5MQ93"/>
<gene>
    <name evidence="2" type="ORF">DFH94DRAFT_288806</name>
</gene>
<comment type="caution">
    <text evidence="2">The sequence shown here is derived from an EMBL/GenBank/DDBJ whole genome shotgun (WGS) entry which is preliminary data.</text>
</comment>
<keyword evidence="1" id="KW-1133">Transmembrane helix</keyword>
<proteinExistence type="predicted"/>